<accession>A0ABW4ZUZ5</accession>
<dbReference type="Proteomes" id="UP001597343">
    <property type="component" value="Unassembled WGS sequence"/>
</dbReference>
<dbReference type="SUPFAM" id="SSF48452">
    <property type="entry name" value="TPR-like"/>
    <property type="match status" value="2"/>
</dbReference>
<dbReference type="Pfam" id="PF13424">
    <property type="entry name" value="TPR_12"/>
    <property type="match status" value="1"/>
</dbReference>
<dbReference type="SMART" id="SM00028">
    <property type="entry name" value="TPR"/>
    <property type="match status" value="5"/>
</dbReference>
<proteinExistence type="predicted"/>
<dbReference type="EMBL" id="JBHUIO010000005">
    <property type="protein sequence ID" value="MFD2169563.1"/>
    <property type="molecule type" value="Genomic_DNA"/>
</dbReference>
<name>A0ABW4ZUZ5_9BACL</name>
<reference evidence="2" key="1">
    <citation type="journal article" date="2019" name="Int. J. Syst. Evol. Microbiol.">
        <title>The Global Catalogue of Microorganisms (GCM) 10K type strain sequencing project: providing services to taxonomists for standard genome sequencing and annotation.</title>
        <authorList>
            <consortium name="The Broad Institute Genomics Platform"/>
            <consortium name="The Broad Institute Genome Sequencing Center for Infectious Disease"/>
            <person name="Wu L."/>
            <person name="Ma J."/>
        </authorList>
    </citation>
    <scope>NUCLEOTIDE SEQUENCE [LARGE SCALE GENOMIC DNA]</scope>
    <source>
        <strain evidence="2">CGMCC 1.13574</strain>
    </source>
</reference>
<evidence type="ECO:0000313" key="2">
    <source>
        <dbReference type="Proteomes" id="UP001597343"/>
    </source>
</evidence>
<comment type="caution">
    <text evidence="1">The sequence shown here is derived from an EMBL/GenBank/DDBJ whole genome shotgun (WGS) entry which is preliminary data.</text>
</comment>
<keyword evidence="2" id="KW-1185">Reference proteome</keyword>
<dbReference type="InterPro" id="IPR019734">
    <property type="entry name" value="TPR_rpt"/>
</dbReference>
<sequence>MNLMLDQIISTEVSAAIEDLLTGRSQGKTILIENGQPSDLDDAFTAFADRDVILFRSTLTLLDRTIFATIRELLLATKPIWSDWEWVHRDYFREVNAFFPDTYEGKQNVYQISYSWSEIRLNRDILWGFRMMHFASLLLKEVAAHKPLVIALHDVQHADRLTLQTMYHLLHNLKGEQILLVLHKRPYDTEGRQITVDSGAAMEKLFSFLIDALQPLRLIGSKATVAPAAPAKGTDQLPDDHIREIVESLRRGDWDAERIKTSLQNCIYIYNLDNVLTLCDEIFAHLPELAAEEERAMRFLVWRHAGLALAFMEMYPEAIHAFTQMHDYAGSLAERTKAYHLLALCYGKRVGRWDIAKQFLHEGIRITEGHNDFDTVYERCWLYNFLSYVTYLNDRDIPLAMQYANAAYEGIKPFSHMTQGNVMAELEDPKLPLRLFYNLSINISYLHYFAKDYESALDLWQNTVGESVKQIPDIFKKEYFYFEGNILNRLGRLEKALPSYERAYEICMAHSETLSAEVSTRPLGATNFQLKRYAEALQWYQRSLELKIELGDARQQGAYASIILCHLKLGDQAAAQRVFQEAQAQLPTRFQELFATGELAERANEFLDYGPYILIQPYTQMVV</sequence>
<gene>
    <name evidence="1" type="ORF">ACFSOY_06105</name>
</gene>
<dbReference type="InterPro" id="IPR011990">
    <property type="entry name" value="TPR-like_helical_dom_sf"/>
</dbReference>
<protein>
    <submittedName>
        <fullName evidence="1">Tetratricopeptide repeat protein</fullName>
    </submittedName>
</protein>
<evidence type="ECO:0000313" key="1">
    <source>
        <dbReference type="EMBL" id="MFD2169563.1"/>
    </source>
</evidence>
<dbReference type="RefSeq" id="WP_386044816.1">
    <property type="nucleotide sequence ID" value="NZ_JBHUIO010000005.1"/>
</dbReference>
<organism evidence="1 2">
    <name type="scientific">Tumebacillus lipolyticus</name>
    <dbReference type="NCBI Taxonomy" id="1280370"/>
    <lineage>
        <taxon>Bacteria</taxon>
        <taxon>Bacillati</taxon>
        <taxon>Bacillota</taxon>
        <taxon>Bacilli</taxon>
        <taxon>Bacillales</taxon>
        <taxon>Alicyclobacillaceae</taxon>
        <taxon>Tumebacillus</taxon>
    </lineage>
</organism>
<dbReference type="Gene3D" id="1.25.40.10">
    <property type="entry name" value="Tetratricopeptide repeat domain"/>
    <property type="match status" value="2"/>
</dbReference>